<gene>
    <name evidence="3" type="ORF">Fcan01_15311</name>
</gene>
<dbReference type="AlphaFoldDB" id="A0A226DZ85"/>
<feature type="transmembrane region" description="Helical" evidence="2">
    <location>
        <begin position="77"/>
        <end position="98"/>
    </location>
</feature>
<accession>A0A226DZ85</accession>
<evidence type="ECO:0000256" key="2">
    <source>
        <dbReference type="SAM" id="Phobius"/>
    </source>
</evidence>
<dbReference type="Proteomes" id="UP000198287">
    <property type="component" value="Unassembled WGS sequence"/>
</dbReference>
<evidence type="ECO:0000313" key="3">
    <source>
        <dbReference type="EMBL" id="OXA50360.1"/>
    </source>
</evidence>
<feature type="compositionally biased region" description="Polar residues" evidence="1">
    <location>
        <begin position="187"/>
        <end position="198"/>
    </location>
</feature>
<dbReference type="EMBL" id="LNIX01000009">
    <property type="protein sequence ID" value="OXA50360.1"/>
    <property type="molecule type" value="Genomic_DNA"/>
</dbReference>
<dbReference type="OMA" id="DEEMIHH"/>
<evidence type="ECO:0008006" key="5">
    <source>
        <dbReference type="Google" id="ProtNLM"/>
    </source>
</evidence>
<evidence type="ECO:0000256" key="1">
    <source>
        <dbReference type="SAM" id="MobiDB-lite"/>
    </source>
</evidence>
<comment type="caution">
    <text evidence="3">The sequence shown here is derived from an EMBL/GenBank/DDBJ whole genome shotgun (WGS) entry which is preliminary data.</text>
</comment>
<reference evidence="3 4" key="1">
    <citation type="submission" date="2015-12" db="EMBL/GenBank/DDBJ databases">
        <title>The genome of Folsomia candida.</title>
        <authorList>
            <person name="Faddeeva A."/>
            <person name="Derks M.F."/>
            <person name="Anvar Y."/>
            <person name="Smit S."/>
            <person name="Van Straalen N."/>
            <person name="Roelofs D."/>
        </authorList>
    </citation>
    <scope>NUCLEOTIDE SEQUENCE [LARGE SCALE GENOMIC DNA]</scope>
    <source>
        <strain evidence="3 4">VU population</strain>
        <tissue evidence="3">Whole body</tissue>
    </source>
</reference>
<name>A0A226DZ85_FOLCA</name>
<feature type="transmembrane region" description="Helical" evidence="2">
    <location>
        <begin position="12"/>
        <end position="29"/>
    </location>
</feature>
<keyword evidence="2" id="KW-1133">Transmembrane helix</keyword>
<feature type="transmembrane region" description="Helical" evidence="2">
    <location>
        <begin position="110"/>
        <end position="130"/>
    </location>
</feature>
<sequence>MLCKVDTQTDGTFKLKFVTIMVGILDVILASCGSCGDKNDIYFLVTVLVIFSMSFLHLTCSLLDVFKANWTSRGMDFLFHCVAGVLIMITSIVVLSATDASSCRVMEKTSAATIGIFNAFIYLYICWLIMQLLRRKDKASAFPLYIFCGLSRAPLFPGSGDEEMIHHFERKLSMSSTIPTKLPKSRVGTQESMMVNKSSGGGTPTPVET</sequence>
<proteinExistence type="predicted"/>
<feature type="transmembrane region" description="Helical" evidence="2">
    <location>
        <begin position="41"/>
        <end position="65"/>
    </location>
</feature>
<keyword evidence="4" id="KW-1185">Reference proteome</keyword>
<organism evidence="3 4">
    <name type="scientific">Folsomia candida</name>
    <name type="common">Springtail</name>
    <dbReference type="NCBI Taxonomy" id="158441"/>
    <lineage>
        <taxon>Eukaryota</taxon>
        <taxon>Metazoa</taxon>
        <taxon>Ecdysozoa</taxon>
        <taxon>Arthropoda</taxon>
        <taxon>Hexapoda</taxon>
        <taxon>Collembola</taxon>
        <taxon>Entomobryomorpha</taxon>
        <taxon>Isotomoidea</taxon>
        <taxon>Isotomidae</taxon>
        <taxon>Proisotominae</taxon>
        <taxon>Folsomia</taxon>
    </lineage>
</organism>
<evidence type="ECO:0000313" key="4">
    <source>
        <dbReference type="Proteomes" id="UP000198287"/>
    </source>
</evidence>
<feature type="region of interest" description="Disordered" evidence="1">
    <location>
        <begin position="179"/>
        <end position="209"/>
    </location>
</feature>
<dbReference type="OrthoDB" id="8269607at2759"/>
<keyword evidence="2" id="KW-0472">Membrane</keyword>
<keyword evidence="2" id="KW-0812">Transmembrane</keyword>
<protein>
    <recommendedName>
        <fullName evidence="5">MARVEL domain-containing protein</fullName>
    </recommendedName>
</protein>